<keyword evidence="10" id="KW-0238">DNA-binding</keyword>
<evidence type="ECO:0000256" key="4">
    <source>
        <dbReference type="ARBA" id="ARBA00022679"/>
    </source>
</evidence>
<dbReference type="PROSITE" id="PS50109">
    <property type="entry name" value="HIS_KIN"/>
    <property type="match status" value="1"/>
</dbReference>
<dbReference type="InterPro" id="IPR011623">
    <property type="entry name" value="7TMR_DISM_rcpt_extracell_dom1"/>
</dbReference>
<evidence type="ECO:0000256" key="12">
    <source>
        <dbReference type="PROSITE-ProRule" id="PRU00169"/>
    </source>
</evidence>
<keyword evidence="13" id="KW-1133">Transmembrane helix</keyword>
<dbReference type="InterPro" id="IPR018062">
    <property type="entry name" value="HTH_AraC-typ_CS"/>
</dbReference>
<feature type="transmembrane region" description="Helical" evidence="13">
    <location>
        <begin position="216"/>
        <end position="233"/>
    </location>
</feature>
<evidence type="ECO:0000256" key="10">
    <source>
        <dbReference type="ARBA" id="ARBA00023125"/>
    </source>
</evidence>
<sequence length="938" mass="107318">MLFCVGFRLAGQEVYTVNPDYPVQPLMEKLLILPDPDGRMDWKEVYNRPSYEFAKREKFGKNLQVSVVYWGKIILRSDRGIRGWELHLEDPLINTIFWDRSNGKVDVFKVVEGTLEKHSKAGVDYPASEREIPEPWALNRVGLDLDPGEATTLLVRVTSNSFGYWPYFNLSLRHPSYSDYHPVNPSNIVFLWFVLGISFITLLYHFLMWVYTREKIFLWFSLWLLFCTLTQVMTVGLETKFLLGEYPQWRFTIWLLIPNSMLYTFWFFGRAFIKSKEKFPLLDKFLLALPLLMIVKLAITILYVHFWDPLILNTDTGYHYHFIIFFSVLGLILAVAIAMQKDPFARYFGIGAILATSCTLMGGLWSLKLIDPGFEPYTFGILIQIVAYSFGIAFRQQQLRKQAAENQLTYERSQAEMQRIRDLDEVKSRFFANISHEFRTPLSLILGPLQQHGPVGTGKSVALPARSYELIHKNAIRLQALVDQLLDLSRLENGAVQLKLQQGGVIKYLRRLVYSFESMAERQNIGLNTTFPEEIDNAWFDRDKMEKIISNLLSNAFKYTPSGGTVTVSVESEKEFVVIMISDTGKGIDPQSLNRIFERFYRVEGTEEKGSGIGLALVKELVDLHGGQISVNSSKGRGTTFKIRLPVSRQLLQAGDFQEESPITDTTILPETVQQAVVSGPSPVLKKEGQPLTLVVEDNEDLRTYIAGILEQEYRVLLAKDGQQGERMALEHIPDVIISDVMMPKKDGYALCHSLKNNQKTSHIPVIMLTAKAGQANKMEGLTQGADAYLTKPFNSDELKLRIRNLIEARKKIWEQFRQLETVLVEDLELTSLDDRFLQQVFQVIRARLDDELLTVEDVAREVGFSRSQLHRKLKALTDKSTNQLIVEIRLNEARKMLEKKVGSVSEIAYSVGYSNMSYFTKSFKEKFGLLPSRVGLE</sequence>
<dbReference type="InterPro" id="IPR011622">
    <property type="entry name" value="7TMR_DISM_rcpt_extracell_dom2"/>
</dbReference>
<dbReference type="PRINTS" id="PR00344">
    <property type="entry name" value="BCTRLSENSOR"/>
</dbReference>
<dbReference type="FunFam" id="3.30.565.10:FF:000037">
    <property type="entry name" value="Hybrid sensor histidine kinase/response regulator"/>
    <property type="match status" value="1"/>
</dbReference>
<evidence type="ECO:0000259" key="16">
    <source>
        <dbReference type="PROSITE" id="PS50110"/>
    </source>
</evidence>
<dbReference type="InterPro" id="IPR003661">
    <property type="entry name" value="HisK_dim/P_dom"/>
</dbReference>
<dbReference type="PROSITE" id="PS01124">
    <property type="entry name" value="HTH_ARAC_FAMILY_2"/>
    <property type="match status" value="1"/>
</dbReference>
<keyword evidence="5" id="KW-0547">Nucleotide-binding</keyword>
<dbReference type="Gene3D" id="1.10.10.60">
    <property type="entry name" value="Homeodomain-like"/>
    <property type="match status" value="1"/>
</dbReference>
<dbReference type="PANTHER" id="PTHR43547">
    <property type="entry name" value="TWO-COMPONENT HISTIDINE KINASE"/>
    <property type="match status" value="1"/>
</dbReference>
<feature type="domain" description="HTH araC/xylS-type" evidence="14">
    <location>
        <begin position="839"/>
        <end position="938"/>
    </location>
</feature>
<dbReference type="SUPFAM" id="SSF52172">
    <property type="entry name" value="CheY-like"/>
    <property type="match status" value="1"/>
</dbReference>
<dbReference type="GO" id="GO:0005524">
    <property type="term" value="F:ATP binding"/>
    <property type="evidence" value="ECO:0007669"/>
    <property type="project" value="UniProtKB-KW"/>
</dbReference>
<dbReference type="InterPro" id="IPR005467">
    <property type="entry name" value="His_kinase_dom"/>
</dbReference>
<comment type="caution">
    <text evidence="17">The sequence shown here is derived from an EMBL/GenBank/DDBJ whole genome shotgun (WGS) entry which is preliminary data.</text>
</comment>
<dbReference type="PROSITE" id="PS00041">
    <property type="entry name" value="HTH_ARAC_FAMILY_1"/>
    <property type="match status" value="1"/>
</dbReference>
<evidence type="ECO:0000259" key="15">
    <source>
        <dbReference type="PROSITE" id="PS50109"/>
    </source>
</evidence>
<evidence type="ECO:0000256" key="8">
    <source>
        <dbReference type="ARBA" id="ARBA00023012"/>
    </source>
</evidence>
<dbReference type="InterPro" id="IPR036890">
    <property type="entry name" value="HATPase_C_sf"/>
</dbReference>
<keyword evidence="4" id="KW-0808">Transferase</keyword>
<gene>
    <name evidence="17" type="ORF">CLV82_0502</name>
</gene>
<feature type="transmembrane region" description="Helical" evidence="13">
    <location>
        <begin position="253"/>
        <end position="273"/>
    </location>
</feature>
<feature type="transmembrane region" description="Helical" evidence="13">
    <location>
        <begin position="285"/>
        <end position="306"/>
    </location>
</feature>
<dbReference type="Gene3D" id="2.60.40.2380">
    <property type="match status" value="1"/>
</dbReference>
<dbReference type="Pfam" id="PF00072">
    <property type="entry name" value="Response_reg"/>
    <property type="match status" value="1"/>
</dbReference>
<dbReference type="EC" id="2.7.13.3" evidence="2"/>
<keyword evidence="3 12" id="KW-0597">Phosphoprotein</keyword>
<dbReference type="AlphaFoldDB" id="A0A4R6TS11"/>
<evidence type="ECO:0000259" key="14">
    <source>
        <dbReference type="PROSITE" id="PS01124"/>
    </source>
</evidence>
<dbReference type="GO" id="GO:0043565">
    <property type="term" value="F:sequence-specific DNA binding"/>
    <property type="evidence" value="ECO:0007669"/>
    <property type="project" value="InterPro"/>
</dbReference>
<dbReference type="Pfam" id="PF07695">
    <property type="entry name" value="7TMR-DISM_7TM"/>
    <property type="match status" value="1"/>
</dbReference>
<dbReference type="CDD" id="cd00075">
    <property type="entry name" value="HATPase"/>
    <property type="match status" value="1"/>
</dbReference>
<dbReference type="Pfam" id="PF07696">
    <property type="entry name" value="7TMR-DISMED2"/>
    <property type="match status" value="1"/>
</dbReference>
<feature type="transmembrane region" description="Helical" evidence="13">
    <location>
        <begin position="318"/>
        <end position="337"/>
    </location>
</feature>
<evidence type="ECO:0000313" key="18">
    <source>
        <dbReference type="Proteomes" id="UP000295468"/>
    </source>
</evidence>
<dbReference type="Proteomes" id="UP000295468">
    <property type="component" value="Unassembled WGS sequence"/>
</dbReference>
<dbReference type="Pfam" id="PF12833">
    <property type="entry name" value="HTH_18"/>
    <property type="match status" value="1"/>
</dbReference>
<dbReference type="InterPro" id="IPR003594">
    <property type="entry name" value="HATPase_dom"/>
</dbReference>
<evidence type="ECO:0000313" key="17">
    <source>
        <dbReference type="EMBL" id="TDQ32669.1"/>
    </source>
</evidence>
<evidence type="ECO:0000256" key="7">
    <source>
        <dbReference type="ARBA" id="ARBA00022840"/>
    </source>
</evidence>
<comment type="catalytic activity">
    <reaction evidence="1">
        <text>ATP + protein L-histidine = ADP + protein N-phospho-L-histidine.</text>
        <dbReference type="EC" id="2.7.13.3"/>
    </reaction>
</comment>
<dbReference type="CDD" id="cd17574">
    <property type="entry name" value="REC_OmpR"/>
    <property type="match status" value="1"/>
</dbReference>
<keyword evidence="9" id="KW-0805">Transcription regulation</keyword>
<dbReference type="SMART" id="SM00387">
    <property type="entry name" value="HATPase_c"/>
    <property type="match status" value="1"/>
</dbReference>
<organism evidence="17 18">
    <name type="scientific">Zeaxanthinibacter enoshimensis</name>
    <dbReference type="NCBI Taxonomy" id="392009"/>
    <lineage>
        <taxon>Bacteria</taxon>
        <taxon>Pseudomonadati</taxon>
        <taxon>Bacteroidota</taxon>
        <taxon>Flavobacteriia</taxon>
        <taxon>Flavobacteriales</taxon>
        <taxon>Flavobacteriaceae</taxon>
        <taxon>Zeaxanthinibacter</taxon>
    </lineage>
</organism>
<feature type="domain" description="Response regulatory" evidence="16">
    <location>
        <begin position="692"/>
        <end position="807"/>
    </location>
</feature>
<feature type="transmembrane region" description="Helical" evidence="13">
    <location>
        <begin position="344"/>
        <end position="365"/>
    </location>
</feature>
<dbReference type="InterPro" id="IPR009057">
    <property type="entry name" value="Homeodomain-like_sf"/>
</dbReference>
<dbReference type="InterPro" id="IPR001789">
    <property type="entry name" value="Sig_transdc_resp-reg_receiver"/>
</dbReference>
<evidence type="ECO:0000256" key="5">
    <source>
        <dbReference type="ARBA" id="ARBA00022741"/>
    </source>
</evidence>
<dbReference type="CDD" id="cd00082">
    <property type="entry name" value="HisKA"/>
    <property type="match status" value="1"/>
</dbReference>
<feature type="transmembrane region" description="Helical" evidence="13">
    <location>
        <begin position="189"/>
        <end position="209"/>
    </location>
</feature>
<keyword evidence="18" id="KW-1185">Reference proteome</keyword>
<evidence type="ECO:0000256" key="13">
    <source>
        <dbReference type="SAM" id="Phobius"/>
    </source>
</evidence>
<dbReference type="Gene3D" id="1.10.287.130">
    <property type="match status" value="1"/>
</dbReference>
<evidence type="ECO:0000256" key="11">
    <source>
        <dbReference type="ARBA" id="ARBA00023163"/>
    </source>
</evidence>
<dbReference type="Gene3D" id="3.30.565.10">
    <property type="entry name" value="Histidine kinase-like ATPase, C-terminal domain"/>
    <property type="match status" value="1"/>
</dbReference>
<dbReference type="InterPro" id="IPR036097">
    <property type="entry name" value="HisK_dim/P_sf"/>
</dbReference>
<dbReference type="InterPro" id="IPR011006">
    <property type="entry name" value="CheY-like_superfamily"/>
</dbReference>
<keyword evidence="13" id="KW-0812">Transmembrane</keyword>
<dbReference type="SMART" id="SM00342">
    <property type="entry name" value="HTH_ARAC"/>
    <property type="match status" value="1"/>
</dbReference>
<dbReference type="GO" id="GO:0003700">
    <property type="term" value="F:DNA-binding transcription factor activity"/>
    <property type="evidence" value="ECO:0007669"/>
    <property type="project" value="InterPro"/>
</dbReference>
<evidence type="ECO:0000256" key="2">
    <source>
        <dbReference type="ARBA" id="ARBA00012438"/>
    </source>
</evidence>
<feature type="domain" description="Histidine kinase" evidence="15">
    <location>
        <begin position="433"/>
        <end position="649"/>
    </location>
</feature>
<accession>A0A4R6TS11</accession>
<dbReference type="Pfam" id="PF00512">
    <property type="entry name" value="HisKA"/>
    <property type="match status" value="1"/>
</dbReference>
<dbReference type="EMBL" id="SNYI01000001">
    <property type="protein sequence ID" value="TDQ32669.1"/>
    <property type="molecule type" value="Genomic_DNA"/>
</dbReference>
<dbReference type="PANTHER" id="PTHR43547:SF2">
    <property type="entry name" value="HYBRID SIGNAL TRANSDUCTION HISTIDINE KINASE C"/>
    <property type="match status" value="1"/>
</dbReference>
<evidence type="ECO:0000256" key="1">
    <source>
        <dbReference type="ARBA" id="ARBA00000085"/>
    </source>
</evidence>
<feature type="modified residue" description="4-aspartylphosphate" evidence="12">
    <location>
        <position position="740"/>
    </location>
</feature>
<dbReference type="SUPFAM" id="SSF55874">
    <property type="entry name" value="ATPase domain of HSP90 chaperone/DNA topoisomerase II/histidine kinase"/>
    <property type="match status" value="1"/>
</dbReference>
<evidence type="ECO:0000256" key="6">
    <source>
        <dbReference type="ARBA" id="ARBA00022777"/>
    </source>
</evidence>
<evidence type="ECO:0000256" key="9">
    <source>
        <dbReference type="ARBA" id="ARBA00023015"/>
    </source>
</evidence>
<keyword evidence="7" id="KW-0067">ATP-binding</keyword>
<dbReference type="Pfam" id="PF02518">
    <property type="entry name" value="HATPase_c"/>
    <property type="match status" value="1"/>
</dbReference>
<dbReference type="GO" id="GO:0000155">
    <property type="term" value="F:phosphorelay sensor kinase activity"/>
    <property type="evidence" value="ECO:0007669"/>
    <property type="project" value="InterPro"/>
</dbReference>
<dbReference type="SUPFAM" id="SSF47384">
    <property type="entry name" value="Homodimeric domain of signal transducing histidine kinase"/>
    <property type="match status" value="1"/>
</dbReference>
<evidence type="ECO:0000256" key="3">
    <source>
        <dbReference type="ARBA" id="ARBA00022553"/>
    </source>
</evidence>
<dbReference type="Gene3D" id="3.40.50.2300">
    <property type="match status" value="1"/>
</dbReference>
<keyword evidence="13" id="KW-0472">Membrane</keyword>
<keyword evidence="6 17" id="KW-0418">Kinase</keyword>
<name>A0A4R6TS11_9FLAO</name>
<keyword evidence="11" id="KW-0804">Transcription</keyword>
<dbReference type="InterPro" id="IPR018060">
    <property type="entry name" value="HTH_AraC"/>
</dbReference>
<proteinExistence type="predicted"/>
<dbReference type="SMART" id="SM00448">
    <property type="entry name" value="REC"/>
    <property type="match status" value="1"/>
</dbReference>
<dbReference type="SMART" id="SM00388">
    <property type="entry name" value="HisKA"/>
    <property type="match status" value="1"/>
</dbReference>
<reference evidence="17 18" key="1">
    <citation type="submission" date="2019-03" db="EMBL/GenBank/DDBJ databases">
        <title>Genomic Encyclopedia of Archaeal and Bacterial Type Strains, Phase II (KMG-II): from individual species to whole genera.</title>
        <authorList>
            <person name="Goeker M."/>
        </authorList>
    </citation>
    <scope>NUCLEOTIDE SEQUENCE [LARGE SCALE GENOMIC DNA]</scope>
    <source>
        <strain evidence="17 18">DSM 18435</strain>
    </source>
</reference>
<dbReference type="InterPro" id="IPR004358">
    <property type="entry name" value="Sig_transdc_His_kin-like_C"/>
</dbReference>
<dbReference type="PROSITE" id="PS50110">
    <property type="entry name" value="RESPONSE_REGULATORY"/>
    <property type="match status" value="1"/>
</dbReference>
<dbReference type="SUPFAM" id="SSF46689">
    <property type="entry name" value="Homeodomain-like"/>
    <property type="match status" value="1"/>
</dbReference>
<keyword evidence="8" id="KW-0902">Two-component regulatory system</keyword>
<protein>
    <recommendedName>
        <fullName evidence="2">histidine kinase</fullName>
        <ecNumber evidence="2">2.7.13.3</ecNumber>
    </recommendedName>
</protein>